<accession>A0A7W6AFS3</accession>
<protein>
    <submittedName>
        <fullName evidence="5">Iron complex outermembrane receptor protein</fullName>
    </submittedName>
</protein>
<dbReference type="PANTHER" id="PTHR47234">
    <property type="match status" value="1"/>
</dbReference>
<reference evidence="5 6" key="1">
    <citation type="submission" date="2020-08" db="EMBL/GenBank/DDBJ databases">
        <title>Genomic Encyclopedia of Type Strains, Phase IV (KMG-IV): sequencing the most valuable type-strain genomes for metagenomic binning, comparative biology and taxonomic classification.</title>
        <authorList>
            <person name="Goeker M."/>
        </authorList>
    </citation>
    <scope>NUCLEOTIDE SEQUENCE [LARGE SCALE GENOMIC DNA]</scope>
    <source>
        <strain evidence="5 6">DSM 19512</strain>
    </source>
</reference>
<dbReference type="PANTHER" id="PTHR47234:SF3">
    <property type="entry name" value="SECRETIN_TONB SHORT N-TERMINAL DOMAIN-CONTAINING PROTEIN"/>
    <property type="match status" value="1"/>
</dbReference>
<evidence type="ECO:0000313" key="6">
    <source>
        <dbReference type="Proteomes" id="UP000538670"/>
    </source>
</evidence>
<evidence type="ECO:0000259" key="4">
    <source>
        <dbReference type="Pfam" id="PF00593"/>
    </source>
</evidence>
<evidence type="ECO:0000256" key="2">
    <source>
        <dbReference type="ARBA" id="ARBA00023136"/>
    </source>
</evidence>
<keyword evidence="6" id="KW-1185">Reference proteome</keyword>
<feature type="domain" description="TonB-dependent receptor-like beta-barrel" evidence="4">
    <location>
        <begin position="64"/>
        <end position="559"/>
    </location>
</feature>
<dbReference type="SUPFAM" id="SSF56935">
    <property type="entry name" value="Porins"/>
    <property type="match status" value="1"/>
</dbReference>
<dbReference type="InterPro" id="IPR036942">
    <property type="entry name" value="Beta-barrel_TonB_sf"/>
</dbReference>
<keyword evidence="5" id="KW-0675">Receptor</keyword>
<evidence type="ECO:0000256" key="3">
    <source>
        <dbReference type="ARBA" id="ARBA00023237"/>
    </source>
</evidence>
<dbReference type="Gene3D" id="2.40.170.20">
    <property type="entry name" value="TonB-dependent receptor, beta-barrel domain"/>
    <property type="match status" value="1"/>
</dbReference>
<dbReference type="GO" id="GO:0009279">
    <property type="term" value="C:cell outer membrane"/>
    <property type="evidence" value="ECO:0007669"/>
    <property type="project" value="UniProtKB-SubCell"/>
</dbReference>
<dbReference type="InterPro" id="IPR000531">
    <property type="entry name" value="Beta-barrel_TonB"/>
</dbReference>
<organism evidence="5 6">
    <name type="scientific">Sphingomonas pseudosanguinis</name>
    <dbReference type="NCBI Taxonomy" id="413712"/>
    <lineage>
        <taxon>Bacteria</taxon>
        <taxon>Pseudomonadati</taxon>
        <taxon>Pseudomonadota</taxon>
        <taxon>Alphaproteobacteria</taxon>
        <taxon>Sphingomonadales</taxon>
        <taxon>Sphingomonadaceae</taxon>
        <taxon>Sphingomonas</taxon>
    </lineage>
</organism>
<sequence>MTPSNGTLDPREATVNRDVWVFGQPAYENRQIFANAKLPLAGDRAELYAFGGYSNLEGTAYNFFRRAGQDETVRAIYPDGFLPLQRITIENWSGAGGVRGALGELRYDLSSTFGNALESLAYRDSLNASQGTASKREFDRGSTRFRQWTSNLDLSLPIDLGDGAPLNVAFGLEYRKEFFRIFAGEPDSYANGGVPILDGPNAGRPAPVGAQPAGGYAPFETVDATRNSKAVYAEVQKEFFDRLTLDGALRYEDFSDFGDTWNWKAGTRFEIIKGLALRGAYSTGFRAPALQQSFTSNTNIIFLNGEPRRVRVIPVSDPVAPLIGGTPLQPERSRNMTAGVVISPPGTRLTFSMDYYNIRIDDRIALSSTFTATALTNLLAANGQPGYQSVSYLTNAVDTTTKGVDATLTWRTPLAGGNLSATLAGTFAQTKFRRIAGTPPALSALGISTVLFDLTQQVRFTNSIPQDKVTLDLNWRSGRFAVGLNNTYFGEVSQVALTGRTAAQVAALTPGYNTTVVPANAAGTSFDIIQHFRPAVITSMEVSYDVTEYATLIVGADNLLDVMPEKQIASTAASVAAGSTGADNNGIFPYANIAPFGVNGATLYARLRFRF</sequence>
<dbReference type="RefSeq" id="WP_206362445.1">
    <property type="nucleotide sequence ID" value="NZ_JACIDH010000024.1"/>
</dbReference>
<evidence type="ECO:0000256" key="1">
    <source>
        <dbReference type="ARBA" id="ARBA00004442"/>
    </source>
</evidence>
<dbReference type="AlphaFoldDB" id="A0A7W6AFS3"/>
<keyword evidence="2" id="KW-0472">Membrane</keyword>
<name>A0A7W6AFS3_9SPHN</name>
<gene>
    <name evidence="5" type="ORF">GGR48_003353</name>
</gene>
<dbReference type="EMBL" id="JACIDH010000024">
    <property type="protein sequence ID" value="MBB3880900.1"/>
    <property type="molecule type" value="Genomic_DNA"/>
</dbReference>
<comment type="subcellular location">
    <subcellularLocation>
        <location evidence="1">Cell outer membrane</location>
    </subcellularLocation>
</comment>
<comment type="caution">
    <text evidence="5">The sequence shown here is derived from an EMBL/GenBank/DDBJ whole genome shotgun (WGS) entry which is preliminary data.</text>
</comment>
<evidence type="ECO:0000313" key="5">
    <source>
        <dbReference type="EMBL" id="MBB3880900.1"/>
    </source>
</evidence>
<proteinExistence type="predicted"/>
<dbReference type="Proteomes" id="UP000538670">
    <property type="component" value="Unassembled WGS sequence"/>
</dbReference>
<dbReference type="Pfam" id="PF00593">
    <property type="entry name" value="TonB_dep_Rec_b-barrel"/>
    <property type="match status" value="1"/>
</dbReference>
<keyword evidence="3" id="KW-0998">Cell outer membrane</keyword>